<dbReference type="PANTHER" id="PTHR43138:SF1">
    <property type="entry name" value="N-ACETYLTRANSFERASE ACA1"/>
    <property type="match status" value="1"/>
</dbReference>
<keyword evidence="2" id="KW-0012">Acyltransferase</keyword>
<organism evidence="2 3">
    <name type="scientific">Splendidivirga corallicola</name>
    <dbReference type="NCBI Taxonomy" id="3051826"/>
    <lineage>
        <taxon>Bacteria</taxon>
        <taxon>Pseudomonadati</taxon>
        <taxon>Bacteroidota</taxon>
        <taxon>Cytophagia</taxon>
        <taxon>Cytophagales</taxon>
        <taxon>Splendidivirgaceae</taxon>
        <taxon>Splendidivirga</taxon>
    </lineage>
</organism>
<dbReference type="CDD" id="cd04301">
    <property type="entry name" value="NAT_SF"/>
    <property type="match status" value="1"/>
</dbReference>
<proteinExistence type="predicted"/>
<dbReference type="InterPro" id="IPR016181">
    <property type="entry name" value="Acyl_CoA_acyltransferase"/>
</dbReference>
<dbReference type="EMBL" id="JAUJEA010000016">
    <property type="protein sequence ID" value="MDN5205295.1"/>
    <property type="molecule type" value="Genomic_DNA"/>
</dbReference>
<name>A0ABT8KX01_9BACT</name>
<dbReference type="PANTHER" id="PTHR43138">
    <property type="entry name" value="ACETYLTRANSFERASE, GNAT FAMILY"/>
    <property type="match status" value="1"/>
</dbReference>
<dbReference type="SUPFAM" id="SSF55729">
    <property type="entry name" value="Acyl-CoA N-acyltransferases (Nat)"/>
    <property type="match status" value="1"/>
</dbReference>
<dbReference type="InterPro" id="IPR000182">
    <property type="entry name" value="GNAT_dom"/>
</dbReference>
<gene>
    <name evidence="2" type="ORF">QQ008_28180</name>
</gene>
<dbReference type="PROSITE" id="PS51186">
    <property type="entry name" value="GNAT"/>
    <property type="match status" value="1"/>
</dbReference>
<dbReference type="EC" id="2.3.1.-" evidence="2"/>
<evidence type="ECO:0000259" key="1">
    <source>
        <dbReference type="PROSITE" id="PS51186"/>
    </source>
</evidence>
<dbReference type="GO" id="GO:0016746">
    <property type="term" value="F:acyltransferase activity"/>
    <property type="evidence" value="ECO:0007669"/>
    <property type="project" value="UniProtKB-KW"/>
</dbReference>
<feature type="domain" description="N-acetyltransferase" evidence="1">
    <location>
        <begin position="13"/>
        <end position="172"/>
    </location>
</feature>
<dbReference type="InterPro" id="IPR052742">
    <property type="entry name" value="Mito_N-acetyltransferase"/>
</dbReference>
<protein>
    <submittedName>
        <fullName evidence="2">N-acetyltransferase</fullName>
        <ecNumber evidence="2">2.3.1.-</ecNumber>
    </submittedName>
</protein>
<sequence length="172" mass="19514">MTIITIESSDVKMIVRKAKKEDIDAIWEIFREVIKTGDTYVFPPDTQQGELKKYWTADYIDTYVVELEDRIVGTYILKPNQVGLGAHIANGSYMVHPVAQGKGIGKSMCEHSIEQAKLLGYVAMQFNIVVSTNEPAIKLWKQYGFKIIGTIPEAFDHQKLGFVDAHIMYKKL</sequence>
<evidence type="ECO:0000313" key="2">
    <source>
        <dbReference type="EMBL" id="MDN5205295.1"/>
    </source>
</evidence>
<dbReference type="Gene3D" id="3.40.630.30">
    <property type="match status" value="1"/>
</dbReference>
<dbReference type="Proteomes" id="UP001172082">
    <property type="component" value="Unassembled WGS sequence"/>
</dbReference>
<evidence type="ECO:0000313" key="3">
    <source>
        <dbReference type="Proteomes" id="UP001172082"/>
    </source>
</evidence>
<dbReference type="RefSeq" id="WP_346755317.1">
    <property type="nucleotide sequence ID" value="NZ_JAUJEA010000016.1"/>
</dbReference>
<keyword evidence="3" id="KW-1185">Reference proteome</keyword>
<dbReference type="Pfam" id="PF00583">
    <property type="entry name" value="Acetyltransf_1"/>
    <property type="match status" value="1"/>
</dbReference>
<comment type="caution">
    <text evidence="2">The sequence shown here is derived from an EMBL/GenBank/DDBJ whole genome shotgun (WGS) entry which is preliminary data.</text>
</comment>
<reference evidence="2" key="1">
    <citation type="submission" date="2023-06" db="EMBL/GenBank/DDBJ databases">
        <title>Genomic of Parafulvivirga corallium.</title>
        <authorList>
            <person name="Wang G."/>
        </authorList>
    </citation>
    <scope>NUCLEOTIDE SEQUENCE</scope>
    <source>
        <strain evidence="2">BMA10</strain>
    </source>
</reference>
<accession>A0ABT8KX01</accession>
<keyword evidence="2" id="KW-0808">Transferase</keyword>